<reference evidence="1" key="1">
    <citation type="journal article" date="2021" name="bioRxiv">
        <title>Whole Genome Assembly and Annotation of Northern Wild Rice, Zizania palustris L., Supports a Whole Genome Duplication in the Zizania Genus.</title>
        <authorList>
            <person name="Haas M."/>
            <person name="Kono T."/>
            <person name="Macchietto M."/>
            <person name="Millas R."/>
            <person name="McGilp L."/>
            <person name="Shao M."/>
            <person name="Duquette J."/>
            <person name="Hirsch C.N."/>
            <person name="Kimball J."/>
        </authorList>
    </citation>
    <scope>NUCLEOTIDE SEQUENCE</scope>
    <source>
        <tissue evidence="1">Fresh leaf tissue</tissue>
    </source>
</reference>
<accession>A0A8J5R1D8</accession>
<keyword evidence="2" id="KW-1185">Reference proteome</keyword>
<reference evidence="1" key="2">
    <citation type="submission" date="2021-02" db="EMBL/GenBank/DDBJ databases">
        <authorList>
            <person name="Kimball J.A."/>
            <person name="Haas M.W."/>
            <person name="Macchietto M."/>
            <person name="Kono T."/>
            <person name="Duquette J."/>
            <person name="Shao M."/>
        </authorList>
    </citation>
    <scope>NUCLEOTIDE SEQUENCE</scope>
    <source>
        <tissue evidence="1">Fresh leaf tissue</tissue>
    </source>
</reference>
<gene>
    <name evidence="1" type="ORF">GUJ93_ZPchr0597g2916</name>
</gene>
<dbReference type="AlphaFoldDB" id="A0A8J5R1D8"/>
<sequence length="281" mass="30600">MAEFEGIFISSRAHAATSESWPSSSGWWHWHLENRGQFLGGGSWRDAGRAATGSVRVRWLVATPREERSEDPIARAASRVSFVLLRWVVRKEGSWGVFFFLEGDLARRRRYLVAEGGGRRKRWGFYLVSVLSRCLLDGNGGSVAAGAIKPKIQWTNGRLCLHVCVCALASSMWASGRAAAEPHRQLQLQLRLLPLSVLSSLAAAFGSDLRRRTPLPSLLGCGYFAVSLIFSGGLQLAQGGRELVAAAKMSGAALVAIAASIGNLLQGWDNATIAKDFFLSW</sequence>
<organism evidence="1 2">
    <name type="scientific">Zizania palustris</name>
    <name type="common">Northern wild rice</name>
    <dbReference type="NCBI Taxonomy" id="103762"/>
    <lineage>
        <taxon>Eukaryota</taxon>
        <taxon>Viridiplantae</taxon>
        <taxon>Streptophyta</taxon>
        <taxon>Embryophyta</taxon>
        <taxon>Tracheophyta</taxon>
        <taxon>Spermatophyta</taxon>
        <taxon>Magnoliopsida</taxon>
        <taxon>Liliopsida</taxon>
        <taxon>Poales</taxon>
        <taxon>Poaceae</taxon>
        <taxon>BOP clade</taxon>
        <taxon>Oryzoideae</taxon>
        <taxon>Oryzeae</taxon>
        <taxon>Zizaniinae</taxon>
        <taxon>Zizania</taxon>
    </lineage>
</organism>
<proteinExistence type="predicted"/>
<evidence type="ECO:0000313" key="2">
    <source>
        <dbReference type="Proteomes" id="UP000729402"/>
    </source>
</evidence>
<evidence type="ECO:0000313" key="1">
    <source>
        <dbReference type="EMBL" id="KAG8043181.1"/>
    </source>
</evidence>
<dbReference type="Proteomes" id="UP000729402">
    <property type="component" value="Unassembled WGS sequence"/>
</dbReference>
<dbReference type="EMBL" id="JAAALK010001103">
    <property type="protein sequence ID" value="KAG8043181.1"/>
    <property type="molecule type" value="Genomic_DNA"/>
</dbReference>
<comment type="caution">
    <text evidence="1">The sequence shown here is derived from an EMBL/GenBank/DDBJ whole genome shotgun (WGS) entry which is preliminary data.</text>
</comment>
<name>A0A8J5R1D8_ZIZPA</name>
<protein>
    <submittedName>
        <fullName evidence="1">Uncharacterized protein</fullName>
    </submittedName>
</protein>